<dbReference type="EMBL" id="JAAORB010000073">
    <property type="protein sequence ID" value="NHQ76078.1"/>
    <property type="molecule type" value="Genomic_DNA"/>
</dbReference>
<organism evidence="1 2">
    <name type="scientific">Roseovarius gahaiensis</name>
    <dbReference type="NCBI Taxonomy" id="2716691"/>
    <lineage>
        <taxon>Bacteria</taxon>
        <taxon>Pseudomonadati</taxon>
        <taxon>Pseudomonadota</taxon>
        <taxon>Alphaproteobacteria</taxon>
        <taxon>Rhodobacterales</taxon>
        <taxon>Roseobacteraceae</taxon>
        <taxon>Roseovarius</taxon>
    </lineage>
</organism>
<name>A0A967BIG2_9RHOB</name>
<protein>
    <submittedName>
        <fullName evidence="1">Uncharacterized protein</fullName>
    </submittedName>
</protein>
<accession>A0A967BIG2</accession>
<proteinExistence type="predicted"/>
<evidence type="ECO:0000313" key="1">
    <source>
        <dbReference type="EMBL" id="NHQ76078.1"/>
    </source>
</evidence>
<keyword evidence="2" id="KW-1185">Reference proteome</keyword>
<gene>
    <name evidence="1" type="ORF">HAT86_16700</name>
</gene>
<reference evidence="1" key="1">
    <citation type="submission" date="2020-03" db="EMBL/GenBank/DDBJ databases">
        <title>Roseovarius gahaiensis sp. nov., isolated from Gahai Saline Lake, China.</title>
        <authorList>
            <person name="Sun X."/>
        </authorList>
    </citation>
    <scope>NUCLEOTIDE SEQUENCE</scope>
    <source>
        <strain evidence="1">GH877</strain>
    </source>
</reference>
<dbReference type="RefSeq" id="WP_167200602.1">
    <property type="nucleotide sequence ID" value="NZ_JAAORB010000073.1"/>
</dbReference>
<sequence length="241" mass="27615">MIAFRDLPDDAPELDLCPLLRAAQMTLQYAVEHGGIELTQTKAFKRVFVHWAAEHINWPGMGYEELFRYNKVLNEYEFPPLEMTHFLLTQLKLGRHYKGRFKATKKGAALTAHRGKLFGELVPFFLLSIDHGSYSRFGEQPAGNWDTWLNVINVEADHGANEKQIFKTFYGYEASFAEGNWREAAVFSSCVLYPLEWSGLLDHIETKGADGLTERHYVKTDLWRSALSLETDGMLSAIQRH</sequence>
<comment type="caution">
    <text evidence="1">The sequence shown here is derived from an EMBL/GenBank/DDBJ whole genome shotgun (WGS) entry which is preliminary data.</text>
</comment>
<dbReference type="AlphaFoldDB" id="A0A967BIG2"/>
<evidence type="ECO:0000313" key="2">
    <source>
        <dbReference type="Proteomes" id="UP000639775"/>
    </source>
</evidence>
<dbReference type="Proteomes" id="UP000639775">
    <property type="component" value="Unassembled WGS sequence"/>
</dbReference>